<dbReference type="AlphaFoldDB" id="A0A5K7ZTR1"/>
<dbReference type="InterPro" id="IPR004358">
    <property type="entry name" value="Sig_transdc_His_kin-like_C"/>
</dbReference>
<dbReference type="EC" id="2.7.13.3" evidence="3"/>
<dbReference type="PANTHER" id="PTHR43065:SF10">
    <property type="entry name" value="PEROXIDE STRESS-ACTIVATED HISTIDINE KINASE MAK3"/>
    <property type="match status" value="1"/>
</dbReference>
<evidence type="ECO:0000256" key="10">
    <source>
        <dbReference type="ARBA" id="ARBA00022840"/>
    </source>
</evidence>
<keyword evidence="7 14" id="KW-0812">Transmembrane</keyword>
<dbReference type="PRINTS" id="PR00344">
    <property type="entry name" value="BCTRLSENSOR"/>
</dbReference>
<dbReference type="EMBL" id="AP021876">
    <property type="protein sequence ID" value="BBO83599.1"/>
    <property type="molecule type" value="Genomic_DNA"/>
</dbReference>
<evidence type="ECO:0000256" key="4">
    <source>
        <dbReference type="ARBA" id="ARBA00022475"/>
    </source>
</evidence>
<dbReference type="InterPro" id="IPR003594">
    <property type="entry name" value="HATPase_dom"/>
</dbReference>
<keyword evidence="6" id="KW-0808">Transferase</keyword>
<keyword evidence="9" id="KW-0418">Kinase</keyword>
<dbReference type="InterPro" id="IPR003660">
    <property type="entry name" value="HAMP_dom"/>
</dbReference>
<dbReference type="KEGG" id="dov:DSCO28_41650"/>
<dbReference type="GO" id="GO:0004673">
    <property type="term" value="F:protein histidine kinase activity"/>
    <property type="evidence" value="ECO:0007669"/>
    <property type="project" value="UniProtKB-EC"/>
</dbReference>
<dbReference type="SUPFAM" id="SSF158472">
    <property type="entry name" value="HAMP domain-like"/>
    <property type="match status" value="1"/>
</dbReference>
<organism evidence="17 18">
    <name type="scientific">Desulfosarcina ovata subsp. sediminis</name>
    <dbReference type="NCBI Taxonomy" id="885957"/>
    <lineage>
        <taxon>Bacteria</taxon>
        <taxon>Pseudomonadati</taxon>
        <taxon>Thermodesulfobacteriota</taxon>
        <taxon>Desulfobacteria</taxon>
        <taxon>Desulfobacterales</taxon>
        <taxon>Desulfosarcinaceae</taxon>
        <taxon>Desulfosarcina</taxon>
    </lineage>
</organism>
<dbReference type="RefSeq" id="WP_173179660.1">
    <property type="nucleotide sequence ID" value="NZ_AP021876.1"/>
</dbReference>
<dbReference type="PROSITE" id="PS50885">
    <property type="entry name" value="HAMP"/>
    <property type="match status" value="1"/>
</dbReference>
<protein>
    <recommendedName>
        <fullName evidence="3">histidine kinase</fullName>
        <ecNumber evidence="3">2.7.13.3</ecNumber>
    </recommendedName>
</protein>
<evidence type="ECO:0000313" key="17">
    <source>
        <dbReference type="EMBL" id="BBO83599.1"/>
    </source>
</evidence>
<accession>A0A5K7ZTR1</accession>
<dbReference type="SUPFAM" id="SSF55874">
    <property type="entry name" value="ATPase domain of HSP90 chaperone/DNA topoisomerase II/histidine kinase"/>
    <property type="match status" value="1"/>
</dbReference>
<keyword evidence="11 14" id="KW-1133">Transmembrane helix</keyword>
<proteinExistence type="predicted"/>
<feature type="transmembrane region" description="Helical" evidence="14">
    <location>
        <begin position="261"/>
        <end position="281"/>
    </location>
</feature>
<keyword evidence="13 14" id="KW-0472">Membrane</keyword>
<evidence type="ECO:0000256" key="5">
    <source>
        <dbReference type="ARBA" id="ARBA00022553"/>
    </source>
</evidence>
<reference evidence="17 18" key="1">
    <citation type="submission" date="2019-11" db="EMBL/GenBank/DDBJ databases">
        <title>Comparative genomics of hydrocarbon-degrading Desulfosarcina strains.</title>
        <authorList>
            <person name="Watanabe M."/>
            <person name="Kojima H."/>
            <person name="Fukui M."/>
        </authorList>
    </citation>
    <scope>NUCLEOTIDE SEQUENCE [LARGE SCALE GENOMIC DNA]</scope>
    <source>
        <strain evidence="17 18">28bB2T</strain>
    </source>
</reference>
<feature type="domain" description="Histidine kinase" evidence="15">
    <location>
        <begin position="360"/>
        <end position="566"/>
    </location>
</feature>
<keyword evidence="12" id="KW-0902">Two-component regulatory system</keyword>
<dbReference type="CDD" id="cd06225">
    <property type="entry name" value="HAMP"/>
    <property type="match status" value="1"/>
</dbReference>
<dbReference type="InterPro" id="IPR036890">
    <property type="entry name" value="HATPase_C_sf"/>
</dbReference>
<dbReference type="GO" id="GO:0000160">
    <property type="term" value="P:phosphorelay signal transduction system"/>
    <property type="evidence" value="ECO:0007669"/>
    <property type="project" value="UniProtKB-KW"/>
</dbReference>
<evidence type="ECO:0000256" key="12">
    <source>
        <dbReference type="ARBA" id="ARBA00023012"/>
    </source>
</evidence>
<evidence type="ECO:0000256" key="6">
    <source>
        <dbReference type="ARBA" id="ARBA00022679"/>
    </source>
</evidence>
<dbReference type="PANTHER" id="PTHR43065">
    <property type="entry name" value="SENSOR HISTIDINE KINASE"/>
    <property type="match status" value="1"/>
</dbReference>
<sequence>MLPFVILGIAATSAVLMWTNYRYFQKTIDQDYRNIIRASASEIDLFMDNATEDMESLAWVLRAARFDEWRAEMVLSAFQYSKPKFDRVLLIFTDGRCIQASGDDSPENQVAAAGVIEKAFSGLSAISEVDVGDDNLPLVHMAVPVRRMGRIEAALYGRLNLKHIWDVLEGIRIGDTGQIFILDPSGRHLAHREIDRVVSGLPGYGSRTLHAIKDSPFPVKWIEHVKGKGYFCLGVHLTGQDWVVVLRQAMPEIYAYLNANFIWAVTFTAAACLLAVMLGWFQVKQFIRPIETMHKQVLQIGDGRLDLQVAVKTNDEIGDLGRAFNTMTASLNETIDREIRTARKLAHARNLALLGISASKVTHEVGNLINNVGMSASALKGEPLSRKGTLVLEKMETEAARIKTFLQDFLKFAKPPELQPSPVALDLVLREVLAMHKPVIRQRGIEVSMDWPPDAPRVQADASLLYQAFNNLVKNSIEALDGDGRVAVRGTIDGTWLEVSVEDNGCGIAPEHRERMFEPFFTTKGKAGNGLGMAIVQSIVTAHRGTITCQSQPGQGTHISIRLPIK</sequence>
<dbReference type="InterPro" id="IPR005467">
    <property type="entry name" value="His_kinase_dom"/>
</dbReference>
<gene>
    <name evidence="17" type="ORF">DSCO28_41650</name>
</gene>
<evidence type="ECO:0000256" key="7">
    <source>
        <dbReference type="ARBA" id="ARBA00022692"/>
    </source>
</evidence>
<evidence type="ECO:0000256" key="2">
    <source>
        <dbReference type="ARBA" id="ARBA00004651"/>
    </source>
</evidence>
<dbReference type="PROSITE" id="PS50109">
    <property type="entry name" value="HIS_KIN"/>
    <property type="match status" value="1"/>
</dbReference>
<evidence type="ECO:0000256" key="8">
    <source>
        <dbReference type="ARBA" id="ARBA00022741"/>
    </source>
</evidence>
<dbReference type="GO" id="GO:0005886">
    <property type="term" value="C:plasma membrane"/>
    <property type="evidence" value="ECO:0007669"/>
    <property type="project" value="UniProtKB-SubCell"/>
</dbReference>
<dbReference type="Gene3D" id="1.10.287.130">
    <property type="match status" value="1"/>
</dbReference>
<keyword evidence="5" id="KW-0597">Phosphoprotein</keyword>
<dbReference type="SMART" id="SM00387">
    <property type="entry name" value="HATPase_c"/>
    <property type="match status" value="1"/>
</dbReference>
<evidence type="ECO:0000313" key="18">
    <source>
        <dbReference type="Proteomes" id="UP000425960"/>
    </source>
</evidence>
<dbReference type="Gene3D" id="6.10.340.10">
    <property type="match status" value="1"/>
</dbReference>
<feature type="domain" description="HAMP" evidence="16">
    <location>
        <begin position="284"/>
        <end position="336"/>
    </location>
</feature>
<dbReference type="Pfam" id="PF02743">
    <property type="entry name" value="dCache_1"/>
    <property type="match status" value="1"/>
</dbReference>
<evidence type="ECO:0000256" key="14">
    <source>
        <dbReference type="SAM" id="Phobius"/>
    </source>
</evidence>
<evidence type="ECO:0000259" key="15">
    <source>
        <dbReference type="PROSITE" id="PS50109"/>
    </source>
</evidence>
<dbReference type="SMART" id="SM00304">
    <property type="entry name" value="HAMP"/>
    <property type="match status" value="1"/>
</dbReference>
<comment type="catalytic activity">
    <reaction evidence="1">
        <text>ATP + protein L-histidine = ADP + protein N-phospho-L-histidine.</text>
        <dbReference type="EC" id="2.7.13.3"/>
    </reaction>
</comment>
<name>A0A5K7ZTR1_9BACT</name>
<dbReference type="GO" id="GO:0005524">
    <property type="term" value="F:ATP binding"/>
    <property type="evidence" value="ECO:0007669"/>
    <property type="project" value="UniProtKB-KW"/>
</dbReference>
<dbReference type="Gene3D" id="3.30.565.10">
    <property type="entry name" value="Histidine kinase-like ATPase, C-terminal domain"/>
    <property type="match status" value="1"/>
</dbReference>
<evidence type="ECO:0000256" key="3">
    <source>
        <dbReference type="ARBA" id="ARBA00012438"/>
    </source>
</evidence>
<dbReference type="Pfam" id="PF00672">
    <property type="entry name" value="HAMP"/>
    <property type="match status" value="1"/>
</dbReference>
<evidence type="ECO:0000256" key="11">
    <source>
        <dbReference type="ARBA" id="ARBA00022989"/>
    </source>
</evidence>
<dbReference type="InterPro" id="IPR033479">
    <property type="entry name" value="dCache_1"/>
</dbReference>
<dbReference type="Pfam" id="PF02518">
    <property type="entry name" value="HATPase_c"/>
    <property type="match status" value="1"/>
</dbReference>
<evidence type="ECO:0000256" key="9">
    <source>
        <dbReference type="ARBA" id="ARBA00022777"/>
    </source>
</evidence>
<keyword evidence="4" id="KW-1003">Cell membrane</keyword>
<dbReference type="Gene3D" id="3.30.450.20">
    <property type="entry name" value="PAS domain"/>
    <property type="match status" value="1"/>
</dbReference>
<evidence type="ECO:0000256" key="1">
    <source>
        <dbReference type="ARBA" id="ARBA00000085"/>
    </source>
</evidence>
<dbReference type="Proteomes" id="UP000425960">
    <property type="component" value="Chromosome"/>
</dbReference>
<evidence type="ECO:0000256" key="13">
    <source>
        <dbReference type="ARBA" id="ARBA00023136"/>
    </source>
</evidence>
<comment type="subcellular location">
    <subcellularLocation>
        <location evidence="2">Cell membrane</location>
        <topology evidence="2">Multi-pass membrane protein</topology>
    </subcellularLocation>
</comment>
<keyword evidence="8" id="KW-0547">Nucleotide-binding</keyword>
<evidence type="ECO:0000259" key="16">
    <source>
        <dbReference type="PROSITE" id="PS50885"/>
    </source>
</evidence>
<keyword evidence="10" id="KW-0067">ATP-binding</keyword>